<accession>A0A2A9D0X3</accession>
<dbReference type="Gene3D" id="3.90.1510.10">
    <property type="entry name" value="Glycerate kinase, domain 2"/>
    <property type="match status" value="1"/>
</dbReference>
<name>A0A2A9D0X3_9MICO</name>
<organism evidence="1 2">
    <name type="scientific">Serinibacter salmoneus</name>
    <dbReference type="NCBI Taxonomy" id="556530"/>
    <lineage>
        <taxon>Bacteria</taxon>
        <taxon>Bacillati</taxon>
        <taxon>Actinomycetota</taxon>
        <taxon>Actinomycetes</taxon>
        <taxon>Micrococcales</taxon>
        <taxon>Beutenbergiaceae</taxon>
        <taxon>Serinibacter</taxon>
    </lineage>
</organism>
<dbReference type="EMBL" id="PDJD01000001">
    <property type="protein sequence ID" value="PFG19499.1"/>
    <property type="molecule type" value="Genomic_DNA"/>
</dbReference>
<comment type="caution">
    <text evidence="1">The sequence shown here is derived from an EMBL/GenBank/DDBJ whole genome shotgun (WGS) entry which is preliminary data.</text>
</comment>
<dbReference type="SUPFAM" id="SSF110738">
    <property type="entry name" value="Glycerate kinase I"/>
    <property type="match status" value="1"/>
</dbReference>
<dbReference type="AlphaFoldDB" id="A0A2A9D0X3"/>
<keyword evidence="1" id="KW-0418">Kinase</keyword>
<dbReference type="GO" id="GO:0008887">
    <property type="term" value="F:glycerate kinase activity"/>
    <property type="evidence" value="ECO:0007669"/>
    <property type="project" value="InterPro"/>
</dbReference>
<dbReference type="InterPro" id="IPR004381">
    <property type="entry name" value="Glycerate_kinase"/>
</dbReference>
<dbReference type="InterPro" id="IPR018193">
    <property type="entry name" value="Glyc_kinase_flavodox-like_fold"/>
</dbReference>
<sequence length="367" mass="36204">MKVLIGAAQVNGHRAVEVLDAVVHGWREGNPQAELDPVVASDGAADLLDAVQAHRGGRRGVITVLAGDGVTRVPVVTLRVAGTLYLQASDVLATTAVTPHQVADATSEGIGSLVRAAVAQGARRVVIGAGTTPSLDFGVGMLRGLAAGAEQAGGGGEDLPGLVARAVEALAGVEVVLASAEPTVALGLRGAGAALREQIGAGAAQALEQERAPVAQQLLGLATARSRTTAGGLLAGTPDGSGARRGGTPGAGCAGGLGVAVEALGGRILPGAEFVGSELSLAHRARSADLVVLAAHRLDAVEADTGVVGAFARAAAHWGLATVALTTSGEFDPRARATLGVAGAAQVGGSPAQFAESARRAAAAWRW</sequence>
<dbReference type="PANTHER" id="PTHR21599:SF0">
    <property type="entry name" value="GLYCERATE KINASE"/>
    <property type="match status" value="1"/>
</dbReference>
<evidence type="ECO:0000313" key="2">
    <source>
        <dbReference type="Proteomes" id="UP000224915"/>
    </source>
</evidence>
<proteinExistence type="predicted"/>
<dbReference type="OrthoDB" id="5150385at2"/>
<dbReference type="Pfam" id="PF02595">
    <property type="entry name" value="Gly_kinase"/>
    <property type="match status" value="1"/>
</dbReference>
<evidence type="ECO:0000313" key="1">
    <source>
        <dbReference type="EMBL" id="PFG19499.1"/>
    </source>
</evidence>
<keyword evidence="2" id="KW-1185">Reference proteome</keyword>
<reference evidence="1 2" key="1">
    <citation type="submission" date="2017-10" db="EMBL/GenBank/DDBJ databases">
        <title>Sequencing the genomes of 1000 actinobacteria strains.</title>
        <authorList>
            <person name="Klenk H.-P."/>
        </authorList>
    </citation>
    <scope>NUCLEOTIDE SEQUENCE [LARGE SCALE GENOMIC DNA]</scope>
    <source>
        <strain evidence="1 2">DSM 21801</strain>
    </source>
</reference>
<dbReference type="InterPro" id="IPR036129">
    <property type="entry name" value="Glycerate_kinase_sf"/>
</dbReference>
<dbReference type="GO" id="GO:0031388">
    <property type="term" value="P:organic acid phosphorylation"/>
    <property type="evidence" value="ECO:0007669"/>
    <property type="project" value="InterPro"/>
</dbReference>
<gene>
    <name evidence="1" type="ORF">ATL40_1063</name>
</gene>
<dbReference type="Proteomes" id="UP000224915">
    <property type="component" value="Unassembled WGS sequence"/>
</dbReference>
<protein>
    <submittedName>
        <fullName evidence="1">Glycerate kinase</fullName>
    </submittedName>
</protein>
<dbReference type="PANTHER" id="PTHR21599">
    <property type="entry name" value="GLYCERATE KINASE"/>
    <property type="match status" value="1"/>
</dbReference>
<dbReference type="RefSeq" id="WP_098468612.1">
    <property type="nucleotide sequence ID" value="NZ_PDJD01000001.1"/>
</dbReference>
<keyword evidence="1" id="KW-0808">Transferase</keyword>